<reference evidence="2" key="1">
    <citation type="submission" date="2013-01" db="EMBL/GenBank/DDBJ databases">
        <title>Draft Genome Sequence of a Mulberry Tree, Morus notabilis C.K. Schneid.</title>
        <authorList>
            <person name="He N."/>
            <person name="Zhao S."/>
        </authorList>
    </citation>
    <scope>NUCLEOTIDE SEQUENCE</scope>
</reference>
<gene>
    <name evidence="1" type="ORF">L484_021792</name>
</gene>
<keyword evidence="2" id="KW-1185">Reference proteome</keyword>
<sequence length="57" mass="6612">MEALIFPEELRTVYRSPLPTLKHLKVKTRSRMPRVADLREALCWASPSLESLSMKLD</sequence>
<dbReference type="Proteomes" id="UP000030645">
    <property type="component" value="Unassembled WGS sequence"/>
</dbReference>
<name>W9R3S4_9ROSA</name>
<proteinExistence type="predicted"/>
<protein>
    <submittedName>
        <fullName evidence="1">Uncharacterized protein</fullName>
    </submittedName>
</protein>
<accession>W9R3S4</accession>
<dbReference type="AlphaFoldDB" id="W9R3S4"/>
<dbReference type="EMBL" id="KE343643">
    <property type="protein sequence ID" value="EXB37587.1"/>
    <property type="molecule type" value="Genomic_DNA"/>
</dbReference>
<evidence type="ECO:0000313" key="1">
    <source>
        <dbReference type="EMBL" id="EXB37587.1"/>
    </source>
</evidence>
<evidence type="ECO:0000313" key="2">
    <source>
        <dbReference type="Proteomes" id="UP000030645"/>
    </source>
</evidence>
<organism evidence="1 2">
    <name type="scientific">Morus notabilis</name>
    <dbReference type="NCBI Taxonomy" id="981085"/>
    <lineage>
        <taxon>Eukaryota</taxon>
        <taxon>Viridiplantae</taxon>
        <taxon>Streptophyta</taxon>
        <taxon>Embryophyta</taxon>
        <taxon>Tracheophyta</taxon>
        <taxon>Spermatophyta</taxon>
        <taxon>Magnoliopsida</taxon>
        <taxon>eudicotyledons</taxon>
        <taxon>Gunneridae</taxon>
        <taxon>Pentapetalae</taxon>
        <taxon>rosids</taxon>
        <taxon>fabids</taxon>
        <taxon>Rosales</taxon>
        <taxon>Moraceae</taxon>
        <taxon>Moreae</taxon>
        <taxon>Morus</taxon>
    </lineage>
</organism>